<evidence type="ECO:0000256" key="5">
    <source>
        <dbReference type="ARBA" id="ARBA00023136"/>
    </source>
</evidence>
<feature type="transmembrane region" description="Helical" evidence="7">
    <location>
        <begin position="284"/>
        <end position="306"/>
    </location>
</feature>
<accession>L8HJG5</accession>
<evidence type="ECO:0000313" key="9">
    <source>
        <dbReference type="Proteomes" id="UP000011083"/>
    </source>
</evidence>
<evidence type="ECO:0000256" key="6">
    <source>
        <dbReference type="PIRNR" id="PIRNR015840"/>
    </source>
</evidence>
<dbReference type="OMA" id="TWNNDQP"/>
<keyword evidence="5 6" id="KW-0472">Membrane</keyword>
<dbReference type="AlphaFoldDB" id="L8HJG5"/>
<reference evidence="8 9" key="1">
    <citation type="journal article" date="2013" name="Genome Biol.">
        <title>Genome of Acanthamoeba castellanii highlights extensive lateral gene transfer and early evolution of tyrosine kinase signaling.</title>
        <authorList>
            <person name="Clarke M."/>
            <person name="Lohan A.J."/>
            <person name="Liu B."/>
            <person name="Lagkouvardos I."/>
            <person name="Roy S."/>
            <person name="Zafar N."/>
            <person name="Bertelli C."/>
            <person name="Schilde C."/>
            <person name="Kianianmomeni A."/>
            <person name="Burglin T.R."/>
            <person name="Frech C."/>
            <person name="Turcotte B."/>
            <person name="Kopec K.O."/>
            <person name="Synnott J.M."/>
            <person name="Choo C."/>
            <person name="Paponov I."/>
            <person name="Finkler A."/>
            <person name="Soon Heng Tan C."/>
            <person name="Hutchins A.P."/>
            <person name="Weinmeier T."/>
            <person name="Rattei T."/>
            <person name="Chu J.S."/>
            <person name="Gimenez G."/>
            <person name="Irimia M."/>
            <person name="Rigden D.J."/>
            <person name="Fitzpatrick D.A."/>
            <person name="Lorenzo-Morales J."/>
            <person name="Bateman A."/>
            <person name="Chiu C.H."/>
            <person name="Tang P."/>
            <person name="Hegemann P."/>
            <person name="Fromm H."/>
            <person name="Raoult D."/>
            <person name="Greub G."/>
            <person name="Miranda-Saavedra D."/>
            <person name="Chen N."/>
            <person name="Nash P."/>
            <person name="Ginger M.L."/>
            <person name="Horn M."/>
            <person name="Schaap P."/>
            <person name="Caler L."/>
            <person name="Loftus B."/>
        </authorList>
    </citation>
    <scope>NUCLEOTIDE SEQUENCE [LARGE SCALE GENOMIC DNA]</scope>
    <source>
        <strain evidence="8 9">Neff</strain>
    </source>
</reference>
<proteinExistence type="inferred from homology"/>
<dbReference type="InterPro" id="IPR005045">
    <property type="entry name" value="CDC50/LEM3_fam"/>
</dbReference>
<sequence>MSATMRKIFCCKSDDPTQPKKHKSKRPANTAFKQQRLKACQPILTPIPVIITFLVIGIIFVPVGVVMLISSNNVVEVETRYDDNCQIGEICTVTLDIKEKMEEPVYLYYKLTNYYQNHRRYVKSRNDQQLRGNKVTSKSDIEDCDPVKSLDGSSDKNNFFLPCGLIAKSYFNDTFALRYPNNKLVPLKKKGIAWSSDLDHKFKNPGSDVPGIRVISDFEDEDFVVWMRTAGLPTFKKLYRIINTDLQPGNYSVTIQNNYPTAKFDGKKYVVLSTVSWLGGKNPFLGIAYIVVGSLCIGLGILFGFVHCIRPRRLGDITYLNWNK</sequence>
<dbReference type="GO" id="GO:0005783">
    <property type="term" value="C:endoplasmic reticulum"/>
    <property type="evidence" value="ECO:0007669"/>
    <property type="project" value="TreeGrafter"/>
</dbReference>
<gene>
    <name evidence="8" type="ORF">ACA1_018760</name>
</gene>
<dbReference type="VEuPathDB" id="AmoebaDB:ACA1_018760"/>
<protein>
    <submittedName>
        <fullName evidence="8">Cell cycle control protein</fullName>
    </submittedName>
</protein>
<dbReference type="KEGG" id="acan:ACA1_018760"/>
<evidence type="ECO:0000256" key="1">
    <source>
        <dbReference type="ARBA" id="ARBA00004141"/>
    </source>
</evidence>
<keyword evidence="3 7" id="KW-0812">Transmembrane</keyword>
<evidence type="ECO:0000256" key="3">
    <source>
        <dbReference type="ARBA" id="ARBA00022692"/>
    </source>
</evidence>
<evidence type="ECO:0000256" key="4">
    <source>
        <dbReference type="ARBA" id="ARBA00022989"/>
    </source>
</evidence>
<dbReference type="PIRSF" id="PIRSF015840">
    <property type="entry name" value="DUF284_TM_euk"/>
    <property type="match status" value="1"/>
</dbReference>
<feature type="transmembrane region" description="Helical" evidence="7">
    <location>
        <begin position="43"/>
        <end position="69"/>
    </location>
</feature>
<keyword evidence="9" id="KW-1185">Reference proteome</keyword>
<evidence type="ECO:0000256" key="2">
    <source>
        <dbReference type="ARBA" id="ARBA00009457"/>
    </source>
</evidence>
<dbReference type="PANTHER" id="PTHR10926:SF0">
    <property type="entry name" value="CDC50, ISOFORM A"/>
    <property type="match status" value="1"/>
</dbReference>
<evidence type="ECO:0000256" key="7">
    <source>
        <dbReference type="SAM" id="Phobius"/>
    </source>
</evidence>
<dbReference type="RefSeq" id="XP_004358298.1">
    <property type="nucleotide sequence ID" value="XM_004358241.1"/>
</dbReference>
<name>L8HJG5_ACACF</name>
<organism evidence="8 9">
    <name type="scientific">Acanthamoeba castellanii (strain ATCC 30010 / Neff)</name>
    <dbReference type="NCBI Taxonomy" id="1257118"/>
    <lineage>
        <taxon>Eukaryota</taxon>
        <taxon>Amoebozoa</taxon>
        <taxon>Discosea</taxon>
        <taxon>Longamoebia</taxon>
        <taxon>Centramoebida</taxon>
        <taxon>Acanthamoebidae</taxon>
        <taxon>Acanthamoeba</taxon>
    </lineage>
</organism>
<dbReference type="GeneID" id="14926804"/>
<evidence type="ECO:0000313" key="8">
    <source>
        <dbReference type="EMBL" id="ELR25734.1"/>
    </source>
</evidence>
<dbReference type="PANTHER" id="PTHR10926">
    <property type="entry name" value="CELL CYCLE CONTROL PROTEIN 50"/>
    <property type="match status" value="1"/>
</dbReference>
<comment type="subcellular location">
    <subcellularLocation>
        <location evidence="1">Membrane</location>
        <topology evidence="1">Multi-pass membrane protein</topology>
    </subcellularLocation>
</comment>
<dbReference type="Pfam" id="PF03381">
    <property type="entry name" value="CDC50"/>
    <property type="match status" value="1"/>
</dbReference>
<dbReference type="OrthoDB" id="340608at2759"/>
<comment type="similarity">
    <text evidence="2 6">Belongs to the CDC50/LEM3 family.</text>
</comment>
<keyword evidence="4 7" id="KW-1133">Transmembrane helix</keyword>
<dbReference type="STRING" id="1257118.L8HJG5"/>
<dbReference type="GO" id="GO:0005886">
    <property type="term" value="C:plasma membrane"/>
    <property type="evidence" value="ECO:0007669"/>
    <property type="project" value="TreeGrafter"/>
</dbReference>
<dbReference type="GO" id="GO:0005794">
    <property type="term" value="C:Golgi apparatus"/>
    <property type="evidence" value="ECO:0007669"/>
    <property type="project" value="TreeGrafter"/>
</dbReference>
<dbReference type="Proteomes" id="UP000011083">
    <property type="component" value="Unassembled WGS sequence"/>
</dbReference>
<dbReference type="EMBL" id="KB007791">
    <property type="protein sequence ID" value="ELR25734.1"/>
    <property type="molecule type" value="Genomic_DNA"/>
</dbReference>